<keyword evidence="2" id="KW-0812">Transmembrane</keyword>
<evidence type="ECO:0000313" key="3">
    <source>
        <dbReference type="EMBL" id="KAF2261396.1"/>
    </source>
</evidence>
<feature type="region of interest" description="Disordered" evidence="1">
    <location>
        <begin position="128"/>
        <end position="147"/>
    </location>
</feature>
<feature type="region of interest" description="Disordered" evidence="1">
    <location>
        <begin position="303"/>
        <end position="326"/>
    </location>
</feature>
<dbReference type="Proteomes" id="UP000800093">
    <property type="component" value="Unassembled WGS sequence"/>
</dbReference>
<feature type="region of interest" description="Disordered" evidence="1">
    <location>
        <begin position="1"/>
        <end position="23"/>
    </location>
</feature>
<evidence type="ECO:0000256" key="1">
    <source>
        <dbReference type="SAM" id="MobiDB-lite"/>
    </source>
</evidence>
<comment type="caution">
    <text evidence="3">The sequence shown here is derived from an EMBL/GenBank/DDBJ whole genome shotgun (WGS) entry which is preliminary data.</text>
</comment>
<evidence type="ECO:0000256" key="2">
    <source>
        <dbReference type="SAM" id="Phobius"/>
    </source>
</evidence>
<keyword evidence="2" id="KW-0472">Membrane</keyword>
<evidence type="ECO:0000313" key="4">
    <source>
        <dbReference type="Proteomes" id="UP000800093"/>
    </source>
</evidence>
<keyword evidence="4" id="KW-1185">Reference proteome</keyword>
<sequence length="326" mass="35559">MPSNTEQNGSRNPVSRTVSTNYPPGVVCGGPEAVHNDKELPIVIPDTPDAYVHHGTWMTGPEVNSLDSPLYYVGTEDGSKPPDSTRNQDTAQTSQHDRSRKKKLCLILVILVLLIGAVVGGALGGTIGQRSKNASTTPASMSNGSISATSASTRASLSTITSMITSPSKISEFPPISTTRERLEFKMTVWEFPNYEGRSQTFFTPGGFRTAFLARSYWWFPGVWDEDKLRCSMGFCFNNEEVGWWGITERQQPGQADNDTWGGNYIHIVCQEEFKDPGCPNAEEAVTFTTAPVFDTTTLDPLETAGPDSSFTTPAITESTPILSRK</sequence>
<dbReference type="AlphaFoldDB" id="A0A9P4K3U4"/>
<reference evidence="4" key="1">
    <citation type="journal article" date="2020" name="Stud. Mycol.">
        <title>101 Dothideomycetes genomes: A test case for predicting lifestyles and emergence of pathogens.</title>
        <authorList>
            <person name="Haridas S."/>
            <person name="Albert R."/>
            <person name="Binder M."/>
            <person name="Bloem J."/>
            <person name="LaButti K."/>
            <person name="Salamov A."/>
            <person name="Andreopoulos B."/>
            <person name="Baker S."/>
            <person name="Barry K."/>
            <person name="Bills G."/>
            <person name="Bluhm B."/>
            <person name="Cannon C."/>
            <person name="Castanera R."/>
            <person name="Culley D."/>
            <person name="Daum C."/>
            <person name="Ezra D."/>
            <person name="Gonzalez J."/>
            <person name="Henrissat B."/>
            <person name="Kuo A."/>
            <person name="Liang C."/>
            <person name="Lipzen A."/>
            <person name="Lutzoni F."/>
            <person name="Magnuson J."/>
            <person name="Mondo S."/>
            <person name="Nolan M."/>
            <person name="Ohm R."/>
            <person name="Pangilinan J."/>
            <person name="Park H.-J."/>
            <person name="Ramirez L."/>
            <person name="Alfaro M."/>
            <person name="Sun H."/>
            <person name="Tritt A."/>
            <person name="Yoshinaga Y."/>
            <person name="Zwiers L.-H."/>
            <person name="Turgeon B."/>
            <person name="Goodwin S."/>
            <person name="Spatafora J."/>
            <person name="Crous P."/>
            <person name="Grigoriev I."/>
        </authorList>
    </citation>
    <scope>NUCLEOTIDE SEQUENCE [LARGE SCALE GENOMIC DNA]</scope>
    <source>
        <strain evidence="4">CBS 304.66</strain>
    </source>
</reference>
<keyword evidence="2" id="KW-1133">Transmembrane helix</keyword>
<feature type="compositionally biased region" description="Polar residues" evidence="1">
    <location>
        <begin position="1"/>
        <end position="22"/>
    </location>
</feature>
<feature type="region of interest" description="Disordered" evidence="1">
    <location>
        <begin position="68"/>
        <end position="97"/>
    </location>
</feature>
<feature type="compositionally biased region" description="Polar residues" evidence="1">
    <location>
        <begin position="129"/>
        <end position="144"/>
    </location>
</feature>
<feature type="compositionally biased region" description="Polar residues" evidence="1">
    <location>
        <begin position="307"/>
        <end position="326"/>
    </location>
</feature>
<accession>A0A9P4K3U4</accession>
<gene>
    <name evidence="3" type="ORF">CC78DRAFT_583731</name>
</gene>
<name>A0A9P4K3U4_9PLEO</name>
<protein>
    <submittedName>
        <fullName evidence="3">Uncharacterized protein</fullName>
    </submittedName>
</protein>
<proteinExistence type="predicted"/>
<dbReference type="EMBL" id="ML986658">
    <property type="protein sequence ID" value="KAF2261396.1"/>
    <property type="molecule type" value="Genomic_DNA"/>
</dbReference>
<organism evidence="3 4">
    <name type="scientific">Lojkania enalia</name>
    <dbReference type="NCBI Taxonomy" id="147567"/>
    <lineage>
        <taxon>Eukaryota</taxon>
        <taxon>Fungi</taxon>
        <taxon>Dikarya</taxon>
        <taxon>Ascomycota</taxon>
        <taxon>Pezizomycotina</taxon>
        <taxon>Dothideomycetes</taxon>
        <taxon>Pleosporomycetidae</taxon>
        <taxon>Pleosporales</taxon>
        <taxon>Pleosporales incertae sedis</taxon>
        <taxon>Lojkania</taxon>
    </lineage>
</organism>
<feature type="compositionally biased region" description="Polar residues" evidence="1">
    <location>
        <begin position="82"/>
        <end position="94"/>
    </location>
</feature>
<dbReference type="OrthoDB" id="5426896at2759"/>
<feature type="transmembrane region" description="Helical" evidence="2">
    <location>
        <begin position="104"/>
        <end position="127"/>
    </location>
</feature>